<sequence>MLENGIADLSGEQVAQASLAAGFMDAYAAASAEIDADDDDDLLIPVARGSGLSIPAYPVEPVDLPAEIAESAVPAPVAAPALIAGTDLHAGDAAAIV</sequence>
<organism evidence="1 2">
    <name type="scientific">Glutamicibacter soli</name>
    <dbReference type="NCBI Taxonomy" id="453836"/>
    <lineage>
        <taxon>Bacteria</taxon>
        <taxon>Bacillati</taxon>
        <taxon>Actinomycetota</taxon>
        <taxon>Actinomycetes</taxon>
        <taxon>Micrococcales</taxon>
        <taxon>Micrococcaceae</taxon>
        <taxon>Glutamicibacter</taxon>
    </lineage>
</organism>
<dbReference type="Proteomes" id="UP000477543">
    <property type="component" value="Unassembled WGS sequence"/>
</dbReference>
<evidence type="ECO:0000313" key="2">
    <source>
        <dbReference type="Proteomes" id="UP000477543"/>
    </source>
</evidence>
<proteinExistence type="predicted"/>
<accession>A0A6L9GAB7</accession>
<name>A0A6L9GAB7_9MICC</name>
<gene>
    <name evidence="1" type="ORF">GT020_19170</name>
</gene>
<dbReference type="RefSeq" id="WP_161450340.1">
    <property type="nucleotide sequence ID" value="NZ_WYDN01000265.1"/>
</dbReference>
<comment type="caution">
    <text evidence="1">The sequence shown here is derived from an EMBL/GenBank/DDBJ whole genome shotgun (WGS) entry which is preliminary data.</text>
</comment>
<evidence type="ECO:0000313" key="1">
    <source>
        <dbReference type="EMBL" id="NAZ18147.1"/>
    </source>
</evidence>
<protein>
    <submittedName>
        <fullName evidence="1">Uncharacterized protein</fullName>
    </submittedName>
</protein>
<dbReference type="AlphaFoldDB" id="A0A6L9GAB7"/>
<feature type="non-terminal residue" evidence="1">
    <location>
        <position position="97"/>
    </location>
</feature>
<reference evidence="1 2" key="1">
    <citation type="submission" date="2020-01" db="EMBL/GenBank/DDBJ databases">
        <title>Glutamicibacter soli M275.</title>
        <authorList>
            <person name="Meng X."/>
        </authorList>
    </citation>
    <scope>NUCLEOTIDE SEQUENCE [LARGE SCALE GENOMIC DNA]</scope>
    <source>
        <strain evidence="1 2">M275</strain>
    </source>
</reference>
<dbReference type="EMBL" id="WYDN01000265">
    <property type="protein sequence ID" value="NAZ18147.1"/>
    <property type="molecule type" value="Genomic_DNA"/>
</dbReference>